<proteinExistence type="predicted"/>
<dbReference type="Proteomes" id="UP000821865">
    <property type="component" value="Chromosome 1"/>
</dbReference>
<comment type="caution">
    <text evidence="1">The sequence shown here is derived from an EMBL/GenBank/DDBJ whole genome shotgun (WGS) entry which is preliminary data.</text>
</comment>
<name>A0ACB8E0M0_DERSI</name>
<dbReference type="EMBL" id="CM023470">
    <property type="protein sequence ID" value="KAH7980344.1"/>
    <property type="molecule type" value="Genomic_DNA"/>
</dbReference>
<protein>
    <submittedName>
        <fullName evidence="1">Uncharacterized protein</fullName>
    </submittedName>
</protein>
<evidence type="ECO:0000313" key="2">
    <source>
        <dbReference type="Proteomes" id="UP000821865"/>
    </source>
</evidence>
<gene>
    <name evidence="1" type="ORF">HPB49_015180</name>
</gene>
<evidence type="ECO:0000313" key="1">
    <source>
        <dbReference type="EMBL" id="KAH7980344.1"/>
    </source>
</evidence>
<accession>A0ACB8E0M0</accession>
<sequence>MVTTLMGKVRLKPTKANLGDKRPVDVKKGDSEPLVAGGQPKVQGGATGKQLVHRLSLAFSTAEPEMAKTKKEKRKMRHEAFLKKLEAGKIIKSKRRKKKPCVPKALDLKNLVDALPTVVERTAAKPGWVVSWVSEGIAFSLACTAVWGDNMQKCLCAIKLGSRMLARRLGSLGWLGMDLDEPRVHPQISAETPGAPCLGSKTGALLRFAPVLPGSRGAGDSGLLLDHSTPSSSYSGTAACSQQLHGQSGDGDAGHSRWEQNRDRRARRQEYAERRKQVRMDTVPQSACSGGQKRKLEQLYFE</sequence>
<organism evidence="1 2">
    <name type="scientific">Dermacentor silvarum</name>
    <name type="common">Tick</name>
    <dbReference type="NCBI Taxonomy" id="543639"/>
    <lineage>
        <taxon>Eukaryota</taxon>
        <taxon>Metazoa</taxon>
        <taxon>Ecdysozoa</taxon>
        <taxon>Arthropoda</taxon>
        <taxon>Chelicerata</taxon>
        <taxon>Arachnida</taxon>
        <taxon>Acari</taxon>
        <taxon>Parasitiformes</taxon>
        <taxon>Ixodida</taxon>
        <taxon>Ixodoidea</taxon>
        <taxon>Ixodidae</taxon>
        <taxon>Rhipicephalinae</taxon>
        <taxon>Dermacentor</taxon>
    </lineage>
</organism>
<reference evidence="1" key="1">
    <citation type="submission" date="2020-05" db="EMBL/GenBank/DDBJ databases">
        <title>Large-scale comparative analyses of tick genomes elucidate their genetic diversity and vector capacities.</title>
        <authorList>
            <person name="Jia N."/>
            <person name="Wang J."/>
            <person name="Shi W."/>
            <person name="Du L."/>
            <person name="Sun Y."/>
            <person name="Zhan W."/>
            <person name="Jiang J."/>
            <person name="Wang Q."/>
            <person name="Zhang B."/>
            <person name="Ji P."/>
            <person name="Sakyi L.B."/>
            <person name="Cui X."/>
            <person name="Yuan T."/>
            <person name="Jiang B."/>
            <person name="Yang W."/>
            <person name="Lam T.T.-Y."/>
            <person name="Chang Q."/>
            <person name="Ding S."/>
            <person name="Wang X."/>
            <person name="Zhu J."/>
            <person name="Ruan X."/>
            <person name="Zhao L."/>
            <person name="Wei J."/>
            <person name="Que T."/>
            <person name="Du C."/>
            <person name="Cheng J."/>
            <person name="Dai P."/>
            <person name="Han X."/>
            <person name="Huang E."/>
            <person name="Gao Y."/>
            <person name="Liu J."/>
            <person name="Shao H."/>
            <person name="Ye R."/>
            <person name="Li L."/>
            <person name="Wei W."/>
            <person name="Wang X."/>
            <person name="Wang C."/>
            <person name="Yang T."/>
            <person name="Huo Q."/>
            <person name="Li W."/>
            <person name="Guo W."/>
            <person name="Chen H."/>
            <person name="Zhou L."/>
            <person name="Ni X."/>
            <person name="Tian J."/>
            <person name="Zhou Y."/>
            <person name="Sheng Y."/>
            <person name="Liu T."/>
            <person name="Pan Y."/>
            <person name="Xia L."/>
            <person name="Li J."/>
            <person name="Zhao F."/>
            <person name="Cao W."/>
        </authorList>
    </citation>
    <scope>NUCLEOTIDE SEQUENCE</scope>
    <source>
        <strain evidence="1">Dsil-2018</strain>
    </source>
</reference>
<keyword evidence="2" id="KW-1185">Reference proteome</keyword>